<comment type="caution">
    <text evidence="2">The sequence shown here is derived from an EMBL/GenBank/DDBJ whole genome shotgun (WGS) entry which is preliminary data.</text>
</comment>
<evidence type="ECO:0000313" key="2">
    <source>
        <dbReference type="EMBL" id="OKL59822.1"/>
    </source>
</evidence>
<name>A0A225AEV0_TALAT</name>
<proteinExistence type="predicted"/>
<dbReference type="Proteomes" id="UP000214365">
    <property type="component" value="Unassembled WGS sequence"/>
</dbReference>
<keyword evidence="3" id="KW-1185">Reference proteome</keyword>
<feature type="compositionally biased region" description="Polar residues" evidence="1">
    <location>
        <begin position="142"/>
        <end position="167"/>
    </location>
</feature>
<evidence type="ECO:0000313" key="3">
    <source>
        <dbReference type="Proteomes" id="UP000214365"/>
    </source>
</evidence>
<feature type="region of interest" description="Disordered" evidence="1">
    <location>
        <begin position="80"/>
        <end position="227"/>
    </location>
</feature>
<dbReference type="AlphaFoldDB" id="A0A225AEV0"/>
<organism evidence="2 3">
    <name type="scientific">Talaromyces atroroseus</name>
    <dbReference type="NCBI Taxonomy" id="1441469"/>
    <lineage>
        <taxon>Eukaryota</taxon>
        <taxon>Fungi</taxon>
        <taxon>Dikarya</taxon>
        <taxon>Ascomycota</taxon>
        <taxon>Pezizomycotina</taxon>
        <taxon>Eurotiomycetes</taxon>
        <taxon>Eurotiomycetidae</taxon>
        <taxon>Eurotiales</taxon>
        <taxon>Trichocomaceae</taxon>
        <taxon>Talaromyces</taxon>
        <taxon>Talaromyces sect. Trachyspermi</taxon>
    </lineage>
</organism>
<feature type="compositionally biased region" description="Basic and acidic residues" evidence="1">
    <location>
        <begin position="192"/>
        <end position="206"/>
    </location>
</feature>
<sequence>MRSSSTQLSQPIASMEYPYPHSLELRTEWNGDTASPATIRVILQVQARPHSSLTILKNIDDLGLTESDLFDCKTSYIGLEAPDNSSDDDMKDDHDSPPSLDQGQPNEGAHDSPENASRISQLLQSQKNDSTSQELCSDDGQSDGQTTIKAPNNNDAASLRSLATTPRPSKIPIRKFDLDGASDGPDPSEPWSAKDGDADTVHKDSTYSDLDLDLPPSPTPSSQDLFPWTSTKDIVSRMEESESDSSLLAGDAYIRRNDGNLVFYVSSQGKEGLYRVEVISHQFLNQNLEGWYMLDLSDIIVACPNVPGKFVLDIPLDRSFEHKISGLDDVQESDGCFQSSFDPRERPFVFFQIRERESENNGVQDVQTKVYQTHLADEEADAGDQGDIDEPENGIKSTAEQVETKGAPPRKSSSCPARRSSPENALREQFLFILQWLLPAVFLSTVFICALIGGPPEAIATPSNTFRTVGRYANHIRARLETHVNTSQHYINDQDPNHSETTPVPTIVLDELQLDDIDIGEDTSPQQDENDTLESDMCFLPWAGPIDYYGPVCASGLIFADKPLTSKEMPPSRRDGSSKALSRGAFISSFAVEVFRHVACSTSVACTMAQVSDYKDPTWEVFERYYCGENGRWRPTTIRDRVDYLLGWTPPECWED</sequence>
<evidence type="ECO:0000256" key="1">
    <source>
        <dbReference type="SAM" id="MobiDB-lite"/>
    </source>
</evidence>
<protein>
    <submittedName>
        <fullName evidence="2">Uncharacterized protein</fullName>
    </submittedName>
</protein>
<feature type="region of interest" description="Disordered" evidence="1">
    <location>
        <begin position="399"/>
        <end position="420"/>
    </location>
</feature>
<accession>A0A225AEV0</accession>
<dbReference type="GeneID" id="31004475"/>
<reference evidence="2 3" key="1">
    <citation type="submission" date="2015-06" db="EMBL/GenBank/DDBJ databases">
        <title>Talaromyces atroroseus IBT 11181 draft genome.</title>
        <authorList>
            <person name="Rasmussen K.B."/>
            <person name="Rasmussen S."/>
            <person name="Petersen B."/>
            <person name="Sicheritz-Ponten T."/>
            <person name="Mortensen U.H."/>
            <person name="Thrane U."/>
        </authorList>
    </citation>
    <scope>NUCLEOTIDE SEQUENCE [LARGE SCALE GENOMIC DNA]</scope>
    <source>
        <strain evidence="2 3">IBT 11181</strain>
    </source>
</reference>
<feature type="compositionally biased region" description="Polar residues" evidence="1">
    <location>
        <begin position="114"/>
        <end position="135"/>
    </location>
</feature>
<gene>
    <name evidence="2" type="ORF">UA08_04720</name>
</gene>
<dbReference type="RefSeq" id="XP_020119943.1">
    <property type="nucleotide sequence ID" value="XM_020267021.1"/>
</dbReference>
<dbReference type="EMBL" id="LFMY01000006">
    <property type="protein sequence ID" value="OKL59822.1"/>
    <property type="molecule type" value="Genomic_DNA"/>
</dbReference>
<dbReference type="OrthoDB" id="4524809at2759"/>